<dbReference type="Proteomes" id="UP000257109">
    <property type="component" value="Unassembled WGS sequence"/>
</dbReference>
<dbReference type="AlphaFoldDB" id="A0A371F4N3"/>
<organism evidence="1 2">
    <name type="scientific">Mucuna pruriens</name>
    <name type="common">Velvet bean</name>
    <name type="synonym">Dolichos pruriens</name>
    <dbReference type="NCBI Taxonomy" id="157652"/>
    <lineage>
        <taxon>Eukaryota</taxon>
        <taxon>Viridiplantae</taxon>
        <taxon>Streptophyta</taxon>
        <taxon>Embryophyta</taxon>
        <taxon>Tracheophyta</taxon>
        <taxon>Spermatophyta</taxon>
        <taxon>Magnoliopsida</taxon>
        <taxon>eudicotyledons</taxon>
        <taxon>Gunneridae</taxon>
        <taxon>Pentapetalae</taxon>
        <taxon>rosids</taxon>
        <taxon>fabids</taxon>
        <taxon>Fabales</taxon>
        <taxon>Fabaceae</taxon>
        <taxon>Papilionoideae</taxon>
        <taxon>50 kb inversion clade</taxon>
        <taxon>NPAAA clade</taxon>
        <taxon>indigoferoid/millettioid clade</taxon>
        <taxon>Phaseoleae</taxon>
        <taxon>Mucuna</taxon>
    </lineage>
</organism>
<evidence type="ECO:0000313" key="2">
    <source>
        <dbReference type="Proteomes" id="UP000257109"/>
    </source>
</evidence>
<accession>A0A371F4N3</accession>
<evidence type="ECO:0000313" key="1">
    <source>
        <dbReference type="EMBL" id="RDX73257.1"/>
    </source>
</evidence>
<gene>
    <name evidence="1" type="ORF">CR513_47170</name>
</gene>
<name>A0A371F4N3_MUCPR</name>
<reference evidence="1" key="1">
    <citation type="submission" date="2018-05" db="EMBL/GenBank/DDBJ databases">
        <title>Draft genome of Mucuna pruriens seed.</title>
        <authorList>
            <person name="Nnadi N.E."/>
            <person name="Vos R."/>
            <person name="Hasami M.H."/>
            <person name="Devisetty U.K."/>
            <person name="Aguiy J.C."/>
        </authorList>
    </citation>
    <scope>NUCLEOTIDE SEQUENCE [LARGE SCALE GENOMIC DNA]</scope>
    <source>
        <strain evidence="1">JCA_2017</strain>
    </source>
</reference>
<keyword evidence="2" id="KW-1185">Reference proteome</keyword>
<protein>
    <submittedName>
        <fullName evidence="1">Uncharacterized protein</fullName>
    </submittedName>
</protein>
<dbReference type="EMBL" id="QJKJ01010587">
    <property type="protein sequence ID" value="RDX73257.1"/>
    <property type="molecule type" value="Genomic_DNA"/>
</dbReference>
<comment type="caution">
    <text evidence="1">The sequence shown here is derived from an EMBL/GenBank/DDBJ whole genome shotgun (WGS) entry which is preliminary data.</text>
</comment>
<proteinExistence type="predicted"/>
<sequence>LLQQVSSPRGGNFSGARFPLSTSTTAILSIKTTKKTVPALFIRYLHLSSPAIWTNPSKDSASHVGLLFVMPPRRHLAILLYGCPSLQDFEMKNL</sequence>
<feature type="non-terminal residue" evidence="1">
    <location>
        <position position="1"/>
    </location>
</feature>